<dbReference type="GeneTree" id="ENSGT00940000155838"/>
<feature type="signal peptide" evidence="10">
    <location>
        <begin position="1"/>
        <end position="24"/>
    </location>
</feature>
<dbReference type="InterPro" id="IPR013162">
    <property type="entry name" value="CD80_C2-set"/>
</dbReference>
<accession>A0A3Q1J4F3</accession>
<dbReference type="InterPro" id="IPR013783">
    <property type="entry name" value="Ig-like_fold"/>
</dbReference>
<evidence type="ECO:0000256" key="5">
    <source>
        <dbReference type="ARBA" id="ARBA00023136"/>
    </source>
</evidence>
<dbReference type="Pfam" id="PF08205">
    <property type="entry name" value="C2-set_2"/>
    <property type="match status" value="1"/>
</dbReference>
<protein>
    <recommendedName>
        <fullName evidence="11">Ig-like domain-containing protein</fullName>
    </recommendedName>
</protein>
<evidence type="ECO:0000256" key="3">
    <source>
        <dbReference type="ARBA" id="ARBA00022737"/>
    </source>
</evidence>
<evidence type="ECO:0000256" key="9">
    <source>
        <dbReference type="SAM" id="Phobius"/>
    </source>
</evidence>
<sequence length="752" mass="82691">MAFLNRAAKPLFLLFSLVSCSAWAKVELTMQESVELYVDDSAQIPCQYHFINISSEARIVRIQWFVRDVDGSLSRIFYSHGKNYVVESHTDYSGRMEVDMDNQGTKLIIHSVQLSDDREFFCQVIGWTGDGLALGSGVGKTHLKVFAWAKVELTIQESVEVYVDDSAQIPCQYHFINASSEARIVGIQWFVSEGDNSQRRIFYSHGKNHLVESHTDYSGRMEVDVDNYRTQLIIHSVQLSDDREFFCQVIEWTGDGLAVGSGEGKTHLKVFVRPEAPVISGVLTVISVTSDLPSKVASCEVQNGFPIPNITWYKNSMRLMPSPGYVNVLTLVTQEYSGLYSVQSTLEYKVVKVDKDAHFSCEVNFFVPGGVRTMESNSINITIHYPTTVVELWKKSPQGLVKEGDTVELRCQGDGNPPLPVIFNKKQDQDVVLESSGDMLILSPVSRKDSGIYQCRPLGTSGYTNIKGEMQLTVHYLDPAVVMPKDSDVIQEIVMLNGESLTVACNAPSSSKTDTVWYKDGEQVGKGNILHLQDTTFETAGEYICEVTVLSHPSLHTSASVYIVVQGSPQLMGVDEDVQLEKATGRMVNLSCVAQGYPLPSISWNIIGSQDWHEVVSKSNLTVAQSVLTVEVTSDISAFCNVSNYIGTEVKAFSIKAIPTVTTTAPFSPGEIAAQYEATEGSGVIMVVIILCLLLLAIFGSVLHFLHKKGKFPCGRSDEALLSSELALKPAISVRVGAEEAAVTDLLADTTS</sequence>
<feature type="chain" id="PRO_5018549166" description="Ig-like domain-containing protein" evidence="10">
    <location>
        <begin position="25"/>
        <end position="752"/>
    </location>
</feature>
<evidence type="ECO:0000256" key="4">
    <source>
        <dbReference type="ARBA" id="ARBA00022989"/>
    </source>
</evidence>
<comment type="subcellular location">
    <subcellularLocation>
        <location evidence="1">Membrane</location>
        <topology evidence="1">Single-pass type I membrane protein</topology>
    </subcellularLocation>
</comment>
<feature type="domain" description="Ig-like" evidence="11">
    <location>
        <begin position="569"/>
        <end position="656"/>
    </location>
</feature>
<feature type="domain" description="Ig-like" evidence="11">
    <location>
        <begin position="479"/>
        <end position="562"/>
    </location>
</feature>
<keyword evidence="7" id="KW-0325">Glycoprotein</keyword>
<dbReference type="Gene3D" id="2.60.40.10">
    <property type="entry name" value="Immunoglobulins"/>
    <property type="match status" value="6"/>
</dbReference>
<evidence type="ECO:0000256" key="2">
    <source>
        <dbReference type="ARBA" id="ARBA00022692"/>
    </source>
</evidence>
<keyword evidence="13" id="KW-1185">Reference proteome</keyword>
<evidence type="ECO:0000256" key="7">
    <source>
        <dbReference type="ARBA" id="ARBA00023180"/>
    </source>
</evidence>
<dbReference type="InParanoid" id="A0A3Q1J4F3"/>
<dbReference type="PROSITE" id="PS50835">
    <property type="entry name" value="IG_LIKE"/>
    <property type="match status" value="4"/>
</dbReference>
<evidence type="ECO:0000256" key="10">
    <source>
        <dbReference type="SAM" id="SignalP"/>
    </source>
</evidence>
<keyword evidence="3" id="KW-0677">Repeat</keyword>
<dbReference type="SMART" id="SM00409">
    <property type="entry name" value="IG"/>
    <property type="match status" value="4"/>
</dbReference>
<keyword evidence="2 9" id="KW-0812">Transmembrane</keyword>
<proteinExistence type="predicted"/>
<reference evidence="12" key="2">
    <citation type="submission" date="2025-09" db="UniProtKB">
        <authorList>
            <consortium name="Ensembl"/>
        </authorList>
    </citation>
    <scope>IDENTIFICATION</scope>
</reference>
<name>A0A3Q1J4F3_ANATE</name>
<dbReference type="Ensembl" id="ENSATET00000010384.3">
    <property type="protein sequence ID" value="ENSATEP00000010206.1"/>
    <property type="gene ID" value="ENSATEG00000007187.3"/>
</dbReference>
<keyword evidence="6" id="KW-1015">Disulfide bond</keyword>
<feature type="domain" description="Ig-like" evidence="11">
    <location>
        <begin position="386"/>
        <end position="473"/>
    </location>
</feature>
<evidence type="ECO:0000256" key="6">
    <source>
        <dbReference type="ARBA" id="ARBA00023157"/>
    </source>
</evidence>
<dbReference type="PROSITE" id="PS51257">
    <property type="entry name" value="PROKAR_LIPOPROTEIN"/>
    <property type="match status" value="1"/>
</dbReference>
<evidence type="ECO:0000313" key="13">
    <source>
        <dbReference type="Proteomes" id="UP000265040"/>
    </source>
</evidence>
<dbReference type="CDD" id="cd00096">
    <property type="entry name" value="Ig"/>
    <property type="match status" value="1"/>
</dbReference>
<feature type="transmembrane region" description="Helical" evidence="9">
    <location>
        <begin position="684"/>
        <end position="706"/>
    </location>
</feature>
<dbReference type="GO" id="GO:0005886">
    <property type="term" value="C:plasma membrane"/>
    <property type="evidence" value="ECO:0007669"/>
    <property type="project" value="TreeGrafter"/>
</dbReference>
<dbReference type="SMART" id="SM00408">
    <property type="entry name" value="IGc2"/>
    <property type="match status" value="2"/>
</dbReference>
<dbReference type="Pfam" id="PF13895">
    <property type="entry name" value="Ig_2"/>
    <property type="match status" value="1"/>
</dbReference>
<dbReference type="SUPFAM" id="SSF48726">
    <property type="entry name" value="Immunoglobulin"/>
    <property type="match status" value="6"/>
</dbReference>
<dbReference type="PANTHER" id="PTHR11973:SF18">
    <property type="entry name" value="CELL SURFACE GLYCOPROTEIN MUC18"/>
    <property type="match status" value="1"/>
</dbReference>
<dbReference type="InterPro" id="IPR007110">
    <property type="entry name" value="Ig-like_dom"/>
</dbReference>
<evidence type="ECO:0000256" key="8">
    <source>
        <dbReference type="ARBA" id="ARBA00023319"/>
    </source>
</evidence>
<keyword evidence="5 9" id="KW-0472">Membrane</keyword>
<evidence type="ECO:0000313" key="12">
    <source>
        <dbReference type="Ensembl" id="ENSATEP00000010206.1"/>
    </source>
</evidence>
<dbReference type="Pfam" id="PF07686">
    <property type="entry name" value="V-set"/>
    <property type="match status" value="2"/>
</dbReference>
<dbReference type="RefSeq" id="XP_026208429.1">
    <property type="nucleotide sequence ID" value="XM_026352644.1"/>
</dbReference>
<dbReference type="InterPro" id="IPR013106">
    <property type="entry name" value="Ig_V-set"/>
</dbReference>
<reference evidence="12" key="1">
    <citation type="submission" date="2025-08" db="UniProtKB">
        <authorList>
            <consortium name="Ensembl"/>
        </authorList>
    </citation>
    <scope>IDENTIFICATION</scope>
</reference>
<keyword evidence="8" id="KW-0393">Immunoglobulin domain</keyword>
<keyword evidence="10" id="KW-0732">Signal</keyword>
<dbReference type="GeneID" id="113157250"/>
<dbReference type="PANTHER" id="PTHR11973">
    <property type="entry name" value="CELL SURFACE GLYCOPROTEIN MUC18-RELATED"/>
    <property type="match status" value="1"/>
</dbReference>
<dbReference type="GO" id="GO:0005055">
    <property type="term" value="F:laminin receptor activity"/>
    <property type="evidence" value="ECO:0007669"/>
    <property type="project" value="TreeGrafter"/>
</dbReference>
<dbReference type="OrthoDB" id="6431884at2759"/>
<dbReference type="AlphaFoldDB" id="A0A3Q1J4F3"/>
<dbReference type="InterPro" id="IPR003599">
    <property type="entry name" value="Ig_sub"/>
</dbReference>
<dbReference type="STRING" id="64144.ENSATEP00000010206"/>
<dbReference type="InterPro" id="IPR051116">
    <property type="entry name" value="Surface_Rcpt/Adhesion_Mol"/>
</dbReference>
<feature type="domain" description="Ig-like" evidence="11">
    <location>
        <begin position="274"/>
        <end position="380"/>
    </location>
</feature>
<evidence type="ECO:0000259" key="11">
    <source>
        <dbReference type="PROSITE" id="PS50835"/>
    </source>
</evidence>
<dbReference type="Proteomes" id="UP000265040">
    <property type="component" value="Unassembled WGS sequence"/>
</dbReference>
<dbReference type="OMA" id="NYVVESH"/>
<dbReference type="InterPro" id="IPR003598">
    <property type="entry name" value="Ig_sub2"/>
</dbReference>
<dbReference type="InterPro" id="IPR036179">
    <property type="entry name" value="Ig-like_dom_sf"/>
</dbReference>
<evidence type="ECO:0000256" key="1">
    <source>
        <dbReference type="ARBA" id="ARBA00004479"/>
    </source>
</evidence>
<organism evidence="12 13">
    <name type="scientific">Anabas testudineus</name>
    <name type="common">Climbing perch</name>
    <name type="synonym">Anthias testudineus</name>
    <dbReference type="NCBI Taxonomy" id="64144"/>
    <lineage>
        <taxon>Eukaryota</taxon>
        <taxon>Metazoa</taxon>
        <taxon>Chordata</taxon>
        <taxon>Craniata</taxon>
        <taxon>Vertebrata</taxon>
        <taxon>Euteleostomi</taxon>
        <taxon>Actinopterygii</taxon>
        <taxon>Neopterygii</taxon>
        <taxon>Teleostei</taxon>
        <taxon>Neoteleostei</taxon>
        <taxon>Acanthomorphata</taxon>
        <taxon>Anabantaria</taxon>
        <taxon>Anabantiformes</taxon>
        <taxon>Anabantoidei</taxon>
        <taxon>Anabantidae</taxon>
        <taxon>Anabas</taxon>
    </lineage>
</organism>
<keyword evidence="4 9" id="KW-1133">Transmembrane helix</keyword>